<dbReference type="Proteomes" id="UP000198658">
    <property type="component" value="Unassembled WGS sequence"/>
</dbReference>
<name>A0A1H3WYD0_9GAMM</name>
<gene>
    <name evidence="1" type="ORF">SAMN05216562_1195</name>
</gene>
<protein>
    <submittedName>
        <fullName evidence="1">Uncharacterized protein</fullName>
    </submittedName>
</protein>
<proteinExistence type="predicted"/>
<reference evidence="2" key="1">
    <citation type="submission" date="2016-10" db="EMBL/GenBank/DDBJ databases">
        <authorList>
            <person name="Varghese N."/>
            <person name="Submissions S."/>
        </authorList>
    </citation>
    <scope>NUCLEOTIDE SEQUENCE [LARGE SCALE GENOMIC DNA]</scope>
    <source>
        <strain evidence="2">CGMCC 1.10657</strain>
    </source>
</reference>
<keyword evidence="2" id="KW-1185">Reference proteome</keyword>
<organism evidence="1 2">
    <name type="scientific">Microbulbifer marinus</name>
    <dbReference type="NCBI Taxonomy" id="658218"/>
    <lineage>
        <taxon>Bacteria</taxon>
        <taxon>Pseudomonadati</taxon>
        <taxon>Pseudomonadota</taxon>
        <taxon>Gammaproteobacteria</taxon>
        <taxon>Cellvibrionales</taxon>
        <taxon>Microbulbiferaceae</taxon>
        <taxon>Microbulbifer</taxon>
    </lineage>
</organism>
<evidence type="ECO:0000313" key="2">
    <source>
        <dbReference type="Proteomes" id="UP000198658"/>
    </source>
</evidence>
<dbReference type="STRING" id="658218.SAMN05216562_1195"/>
<dbReference type="AlphaFoldDB" id="A0A1H3WYD0"/>
<evidence type="ECO:0000313" key="1">
    <source>
        <dbReference type="EMBL" id="SDZ91751.1"/>
    </source>
</evidence>
<dbReference type="OrthoDB" id="345128at2"/>
<dbReference type="Gene3D" id="3.90.1150.200">
    <property type="match status" value="1"/>
</dbReference>
<dbReference type="SUPFAM" id="SSF159888">
    <property type="entry name" value="YdhG-like"/>
    <property type="match status" value="1"/>
</dbReference>
<dbReference type="EMBL" id="FNQO01000001">
    <property type="protein sequence ID" value="SDZ91751.1"/>
    <property type="molecule type" value="Genomic_DNA"/>
</dbReference>
<sequence>MVQVPELVAEYTSLLPPQRSERIQALHQFIVKHFPQARLSSKYKIPTYELDNGWVAVASQKNYVSLYTCAREHIHPKIKRGTGSLNIRDSDDIAGADPPSLLCSAFSKGH</sequence>
<accession>A0A1H3WYD0</accession>